<evidence type="ECO:0000313" key="2">
    <source>
        <dbReference type="EMBL" id="PXV67226.1"/>
    </source>
</evidence>
<dbReference type="PANTHER" id="PTHR30437">
    <property type="entry name" value="TRANSCRIPTION ELONGATION FACTOR GREA"/>
    <property type="match status" value="1"/>
</dbReference>
<evidence type="ECO:0000259" key="1">
    <source>
        <dbReference type="Pfam" id="PF01272"/>
    </source>
</evidence>
<dbReference type="Gene3D" id="3.10.50.30">
    <property type="entry name" value="Transcription elongation factor, GreA/GreB, C-terminal domain"/>
    <property type="match status" value="1"/>
</dbReference>
<proteinExistence type="predicted"/>
<comment type="caution">
    <text evidence="2">The sequence shown here is derived from an EMBL/GenBank/DDBJ whole genome shotgun (WGS) entry which is preliminary data.</text>
</comment>
<dbReference type="AlphaFoldDB" id="A0A318E6W5"/>
<sequence length="148" mass="15969">MNTLFPAASARLPATPDRATGSSCDTPALLIDFDTYDHLQALAHRCEHLPEVTAGLLQELDRAQLVAPDALPDDAVRVGSRVTYQDDASGAIRTVHLVWPQQADVSAMRISVLTPIGAALIGLRAGQRIRWRLGNDDRRLVVLGVAPD</sequence>
<dbReference type="Pfam" id="PF01272">
    <property type="entry name" value="GreA_GreB"/>
    <property type="match status" value="1"/>
</dbReference>
<name>A0A318E6W5_9GAMM</name>
<dbReference type="EMBL" id="QICN01000006">
    <property type="protein sequence ID" value="PXV67226.1"/>
    <property type="molecule type" value="Genomic_DNA"/>
</dbReference>
<accession>A0A318E6W5</accession>
<dbReference type="Proteomes" id="UP000248330">
    <property type="component" value="Unassembled WGS sequence"/>
</dbReference>
<evidence type="ECO:0000313" key="3">
    <source>
        <dbReference type="Proteomes" id="UP000248330"/>
    </source>
</evidence>
<organism evidence="2 3">
    <name type="scientific">Sinimarinibacterium flocculans</name>
    <dbReference type="NCBI Taxonomy" id="985250"/>
    <lineage>
        <taxon>Bacteria</taxon>
        <taxon>Pseudomonadati</taxon>
        <taxon>Pseudomonadota</taxon>
        <taxon>Gammaproteobacteria</taxon>
        <taxon>Nevskiales</taxon>
        <taxon>Nevskiaceae</taxon>
        <taxon>Sinimarinibacterium</taxon>
    </lineage>
</organism>
<dbReference type="GO" id="GO:0032784">
    <property type="term" value="P:regulation of DNA-templated transcription elongation"/>
    <property type="evidence" value="ECO:0007669"/>
    <property type="project" value="InterPro"/>
</dbReference>
<reference evidence="2 3" key="1">
    <citation type="submission" date="2018-04" db="EMBL/GenBank/DDBJ databases">
        <title>Genomic Encyclopedia of Type Strains, Phase IV (KMG-IV): sequencing the most valuable type-strain genomes for metagenomic binning, comparative biology and taxonomic classification.</title>
        <authorList>
            <person name="Goeker M."/>
        </authorList>
    </citation>
    <scope>NUCLEOTIDE SEQUENCE [LARGE SCALE GENOMIC DNA]</scope>
    <source>
        <strain evidence="2 3">DSM 104150</strain>
    </source>
</reference>
<dbReference type="RefSeq" id="WP_110265539.1">
    <property type="nucleotide sequence ID" value="NZ_CAWNXA010000006.1"/>
</dbReference>
<dbReference type="OrthoDB" id="192847at2"/>
<gene>
    <name evidence="2" type="ORF">C8D93_106203</name>
</gene>
<keyword evidence="2" id="KW-0808">Transferase</keyword>
<dbReference type="NCBIfam" id="NF004396">
    <property type="entry name" value="PRK05753.1"/>
    <property type="match status" value="1"/>
</dbReference>
<dbReference type="GO" id="GO:0016301">
    <property type="term" value="F:kinase activity"/>
    <property type="evidence" value="ECO:0007669"/>
    <property type="project" value="UniProtKB-KW"/>
</dbReference>
<dbReference type="PANTHER" id="PTHR30437:SF5">
    <property type="entry name" value="REGULATOR OF NUCLEOSIDE DIPHOSPHATE KINASE"/>
    <property type="match status" value="1"/>
</dbReference>
<feature type="domain" description="Transcription elongation factor GreA/GreB C-terminal" evidence="1">
    <location>
        <begin position="72"/>
        <end position="145"/>
    </location>
</feature>
<dbReference type="GO" id="GO:0070063">
    <property type="term" value="F:RNA polymerase binding"/>
    <property type="evidence" value="ECO:0007669"/>
    <property type="project" value="InterPro"/>
</dbReference>
<dbReference type="InterPro" id="IPR036953">
    <property type="entry name" value="GreA/GreB_C_sf"/>
</dbReference>
<dbReference type="GO" id="GO:0006354">
    <property type="term" value="P:DNA-templated transcription elongation"/>
    <property type="evidence" value="ECO:0007669"/>
    <property type="project" value="TreeGrafter"/>
</dbReference>
<protein>
    <submittedName>
        <fullName evidence="2">Regulator of nucleoside diphosphate kinase</fullName>
    </submittedName>
</protein>
<dbReference type="InterPro" id="IPR023459">
    <property type="entry name" value="Tscrpt_elong_fac_GreA/B_fam"/>
</dbReference>
<dbReference type="InterPro" id="IPR001437">
    <property type="entry name" value="Tscrpt_elong_fac_GreA/B_C"/>
</dbReference>
<keyword evidence="2" id="KW-0418">Kinase</keyword>
<dbReference type="GO" id="GO:0003677">
    <property type="term" value="F:DNA binding"/>
    <property type="evidence" value="ECO:0007669"/>
    <property type="project" value="InterPro"/>
</dbReference>
<dbReference type="SUPFAM" id="SSF54534">
    <property type="entry name" value="FKBP-like"/>
    <property type="match status" value="1"/>
</dbReference>
<keyword evidence="3" id="KW-1185">Reference proteome</keyword>